<feature type="chain" id="PRO_5013378622" description="SGNH hydrolase-type esterase domain-containing protein" evidence="3">
    <location>
        <begin position="21"/>
        <end position="483"/>
    </location>
</feature>
<dbReference type="PANTHER" id="PTHR30383:SF31">
    <property type="entry name" value="SGNH HYDROLASE-TYPE ESTERASE DOMAIN-CONTAINING PROTEIN-RELATED"/>
    <property type="match status" value="1"/>
</dbReference>
<comment type="caution">
    <text evidence="5">The sequence shown here is derived from an EMBL/GenBank/DDBJ whole genome shotgun (WGS) entry which is preliminary data.</text>
</comment>
<dbReference type="AlphaFoldDB" id="A0A2B7WGG8"/>
<dbReference type="SUPFAM" id="SSF52266">
    <property type="entry name" value="SGNH hydrolase"/>
    <property type="match status" value="1"/>
</dbReference>
<evidence type="ECO:0000313" key="5">
    <source>
        <dbReference type="EMBL" id="PGG95702.1"/>
    </source>
</evidence>
<sequence length="483" mass="52859">MTSLLWYTTALLLIFQRGMIFHSDLGTSNANPTPAFALPLSELPAYDVHGDWLSPAEYKRQAGDPKVALRVLPLGASITFGTASSDGNGYRKALRDAMTFAGHSVDMVGSRRNGNMKDNENEGWPGYIIDDVHNKAELQYRLKPNLVLVNAGTNDCAQKIDFDGQPQRMKNLVEGLFNNIPGVTVILSGLLPNTDNDPCTKTMNDNYATIVDDLRSQDRKVVFANLYDGFITENDIADGVHPNDFGYQKMASVWWHAFTKAQEQEFITAPEENGLFGSSSTGVCIKKHDNPRALSIVFPCPANAEGQWKWWCGNTNGGRICDGRDSEYWDWVPGPIDHIATSAANEAPTVSTSLLPTSTSLLPTSRPSSETSPNSPGQGDNSAGTAPPDLSDMVKTSTPIAVGLGVGIPLLIIAAFATVLYFRERKAREKAERLHAATLGMGPQELMDLAKYKMDGTHGRVEMDWQTPRRHELQGRTVGEMRA</sequence>
<evidence type="ECO:0000256" key="3">
    <source>
        <dbReference type="SAM" id="SignalP"/>
    </source>
</evidence>
<dbReference type="Pfam" id="PF13472">
    <property type="entry name" value="Lipase_GDSL_2"/>
    <property type="match status" value="1"/>
</dbReference>
<keyword evidence="2" id="KW-0812">Transmembrane</keyword>
<reference evidence="5 6" key="1">
    <citation type="submission" date="2017-10" db="EMBL/GenBank/DDBJ databases">
        <title>Comparative genomics in systemic dimorphic fungi from Ajellomycetaceae.</title>
        <authorList>
            <person name="Munoz J.F."/>
            <person name="Mcewen J.G."/>
            <person name="Clay O.K."/>
            <person name="Cuomo C.A."/>
        </authorList>
    </citation>
    <scope>NUCLEOTIDE SEQUENCE [LARGE SCALE GENOMIC DNA]</scope>
    <source>
        <strain evidence="5 6">UAMH5409</strain>
    </source>
</reference>
<keyword evidence="3" id="KW-0732">Signal</keyword>
<feature type="compositionally biased region" description="Low complexity" evidence="1">
    <location>
        <begin position="348"/>
        <end position="376"/>
    </location>
</feature>
<keyword evidence="2" id="KW-0472">Membrane</keyword>
<dbReference type="Gene3D" id="3.40.50.1110">
    <property type="entry name" value="SGNH hydrolase"/>
    <property type="match status" value="1"/>
</dbReference>
<organism evidence="5 6">
    <name type="scientific">Helicocarpus griseus UAMH5409</name>
    <dbReference type="NCBI Taxonomy" id="1447875"/>
    <lineage>
        <taxon>Eukaryota</taxon>
        <taxon>Fungi</taxon>
        <taxon>Dikarya</taxon>
        <taxon>Ascomycota</taxon>
        <taxon>Pezizomycotina</taxon>
        <taxon>Eurotiomycetes</taxon>
        <taxon>Eurotiomycetidae</taxon>
        <taxon>Onygenales</taxon>
        <taxon>Ajellomycetaceae</taxon>
        <taxon>Helicocarpus</taxon>
    </lineage>
</organism>
<evidence type="ECO:0000256" key="1">
    <source>
        <dbReference type="SAM" id="MobiDB-lite"/>
    </source>
</evidence>
<feature type="transmembrane region" description="Helical" evidence="2">
    <location>
        <begin position="400"/>
        <end position="422"/>
    </location>
</feature>
<dbReference type="InterPro" id="IPR013830">
    <property type="entry name" value="SGNH_hydro"/>
</dbReference>
<dbReference type="CDD" id="cd01833">
    <property type="entry name" value="XynB_like"/>
    <property type="match status" value="1"/>
</dbReference>
<dbReference type="PANTHER" id="PTHR30383">
    <property type="entry name" value="THIOESTERASE 1/PROTEASE 1/LYSOPHOSPHOLIPASE L1"/>
    <property type="match status" value="1"/>
</dbReference>
<dbReference type="OrthoDB" id="6123at2759"/>
<evidence type="ECO:0000313" key="6">
    <source>
        <dbReference type="Proteomes" id="UP000223968"/>
    </source>
</evidence>
<dbReference type="EMBL" id="PDNB01000318">
    <property type="protein sequence ID" value="PGG95702.1"/>
    <property type="molecule type" value="Genomic_DNA"/>
</dbReference>
<protein>
    <recommendedName>
        <fullName evidence="4">SGNH hydrolase-type esterase domain-containing protein</fullName>
    </recommendedName>
</protein>
<dbReference type="InterPro" id="IPR051532">
    <property type="entry name" value="Ester_Hydrolysis_Enzymes"/>
</dbReference>
<dbReference type="InterPro" id="IPR036514">
    <property type="entry name" value="SGNH_hydro_sf"/>
</dbReference>
<proteinExistence type="predicted"/>
<name>A0A2B7WGG8_9EURO</name>
<feature type="signal peptide" evidence="3">
    <location>
        <begin position="1"/>
        <end position="20"/>
    </location>
</feature>
<keyword evidence="2" id="KW-1133">Transmembrane helix</keyword>
<feature type="region of interest" description="Disordered" evidence="1">
    <location>
        <begin position="347"/>
        <end position="392"/>
    </location>
</feature>
<dbReference type="Proteomes" id="UP000223968">
    <property type="component" value="Unassembled WGS sequence"/>
</dbReference>
<accession>A0A2B7WGG8</accession>
<feature type="domain" description="SGNH hydrolase-type esterase" evidence="4">
    <location>
        <begin position="74"/>
        <end position="248"/>
    </location>
</feature>
<gene>
    <name evidence="5" type="ORF">AJ79_09910</name>
</gene>
<evidence type="ECO:0000256" key="2">
    <source>
        <dbReference type="SAM" id="Phobius"/>
    </source>
</evidence>
<evidence type="ECO:0000259" key="4">
    <source>
        <dbReference type="Pfam" id="PF13472"/>
    </source>
</evidence>
<keyword evidence="6" id="KW-1185">Reference proteome</keyword>
<dbReference type="GO" id="GO:0004622">
    <property type="term" value="F:phosphatidylcholine lysophospholipase activity"/>
    <property type="evidence" value="ECO:0007669"/>
    <property type="project" value="TreeGrafter"/>
</dbReference>